<dbReference type="EMBL" id="LBSA01000004">
    <property type="protein sequence ID" value="KKQ10481.1"/>
    <property type="molecule type" value="Genomic_DNA"/>
</dbReference>
<dbReference type="Pfam" id="PF00535">
    <property type="entry name" value="Glycos_transf_2"/>
    <property type="match status" value="1"/>
</dbReference>
<dbReference type="PANTHER" id="PTHR43646">
    <property type="entry name" value="GLYCOSYLTRANSFERASE"/>
    <property type="match status" value="1"/>
</dbReference>
<evidence type="ECO:0000313" key="7">
    <source>
        <dbReference type="EMBL" id="KKQ10481.1"/>
    </source>
</evidence>
<evidence type="ECO:0000256" key="3">
    <source>
        <dbReference type="ARBA" id="ARBA00022676"/>
    </source>
</evidence>
<evidence type="ECO:0000256" key="5">
    <source>
        <dbReference type="ARBA" id="ARBA00023136"/>
    </source>
</evidence>
<keyword evidence="5" id="KW-0472">Membrane</keyword>
<dbReference type="InterPro" id="IPR029044">
    <property type="entry name" value="Nucleotide-diphossugar_trans"/>
</dbReference>
<comment type="subcellular location">
    <subcellularLocation>
        <location evidence="1">Cell membrane</location>
    </subcellularLocation>
</comment>
<dbReference type="Gene3D" id="3.90.550.10">
    <property type="entry name" value="Spore Coat Polysaccharide Biosynthesis Protein SpsA, Chain A"/>
    <property type="match status" value="1"/>
</dbReference>
<keyword evidence="4 7" id="KW-0808">Transferase</keyword>
<proteinExistence type="predicted"/>
<evidence type="ECO:0000256" key="1">
    <source>
        <dbReference type="ARBA" id="ARBA00004236"/>
    </source>
</evidence>
<reference evidence="7 8" key="1">
    <citation type="journal article" date="2015" name="Nature">
        <title>rRNA introns, odd ribosomes, and small enigmatic genomes across a large radiation of phyla.</title>
        <authorList>
            <person name="Brown C.T."/>
            <person name="Hug L.A."/>
            <person name="Thomas B.C."/>
            <person name="Sharon I."/>
            <person name="Castelle C.J."/>
            <person name="Singh A."/>
            <person name="Wilkins M.J."/>
            <person name="Williams K.H."/>
            <person name="Banfield J.F."/>
        </authorList>
    </citation>
    <scope>NUCLEOTIDE SEQUENCE [LARGE SCALE GENOMIC DNA]</scope>
</reference>
<dbReference type="PANTHER" id="PTHR43646:SF2">
    <property type="entry name" value="GLYCOSYLTRANSFERASE 2-LIKE DOMAIN-CONTAINING PROTEIN"/>
    <property type="match status" value="1"/>
</dbReference>
<dbReference type="GO" id="GO:0016757">
    <property type="term" value="F:glycosyltransferase activity"/>
    <property type="evidence" value="ECO:0007669"/>
    <property type="project" value="UniProtKB-KW"/>
</dbReference>
<evidence type="ECO:0000259" key="6">
    <source>
        <dbReference type="Pfam" id="PF00535"/>
    </source>
</evidence>
<name>A0A0G0I2Z2_9BACT</name>
<dbReference type="GO" id="GO:0005886">
    <property type="term" value="C:plasma membrane"/>
    <property type="evidence" value="ECO:0007669"/>
    <property type="project" value="UniProtKB-SubCell"/>
</dbReference>
<dbReference type="SUPFAM" id="SSF53448">
    <property type="entry name" value="Nucleotide-diphospho-sugar transferases"/>
    <property type="match status" value="1"/>
</dbReference>
<dbReference type="AlphaFoldDB" id="A0A0G0I2Z2"/>
<gene>
    <name evidence="7" type="ORF">US19_C0004G0029</name>
</gene>
<protein>
    <submittedName>
        <fullName evidence="7">Glycosyl transferase family 2</fullName>
    </submittedName>
</protein>
<dbReference type="InterPro" id="IPR001173">
    <property type="entry name" value="Glyco_trans_2-like"/>
</dbReference>
<evidence type="ECO:0000256" key="2">
    <source>
        <dbReference type="ARBA" id="ARBA00022475"/>
    </source>
</evidence>
<organism evidence="7 8">
    <name type="scientific">Candidatus Daviesbacteria bacterium GW2011_GWB1_36_5</name>
    <dbReference type="NCBI Taxonomy" id="1618426"/>
    <lineage>
        <taxon>Bacteria</taxon>
        <taxon>Candidatus Daviesiibacteriota</taxon>
    </lineage>
</organism>
<comment type="caution">
    <text evidence="7">The sequence shown here is derived from an EMBL/GenBank/DDBJ whole genome shotgun (WGS) entry which is preliminary data.</text>
</comment>
<keyword evidence="3" id="KW-0328">Glycosyltransferase</keyword>
<feature type="domain" description="Glycosyltransferase 2-like" evidence="6">
    <location>
        <begin position="8"/>
        <end position="120"/>
    </location>
</feature>
<evidence type="ECO:0000256" key="4">
    <source>
        <dbReference type="ARBA" id="ARBA00022679"/>
    </source>
</evidence>
<accession>A0A0G0I2Z2</accession>
<dbReference type="Proteomes" id="UP000034492">
    <property type="component" value="Unassembled WGS sequence"/>
</dbReference>
<sequence>MKTIDLAIVIPTLNEEKFIGRLLDSIYFQSVHPKEICVVDANSSDATIEEIEKRKFYLSQIKILKVKRSTAAKQRNIGAKSTISNHLLFMDADMLMLSPNTLEKYMEEIYKKKPDSAAAFNYPLSDLWKDKIFFYGMNSVFALIKPFWPMANGMNQYIRRDIFLKVGGYAEDIYLGEDSEIIQKIAKVGGKFIYLKSSKMYTSVRRYVLEGRRNYAIKMLRSMYHITRYGYKGNPVEYPFGIFKTLQ</sequence>
<evidence type="ECO:0000313" key="8">
    <source>
        <dbReference type="Proteomes" id="UP000034492"/>
    </source>
</evidence>
<keyword evidence="2" id="KW-1003">Cell membrane</keyword>